<name>A0A512B6F9_9BACT</name>
<dbReference type="InterPro" id="IPR050641">
    <property type="entry name" value="RIFMO-like"/>
</dbReference>
<comment type="cofactor">
    <cofactor evidence="1">
        <name>FAD</name>
        <dbReference type="ChEBI" id="CHEBI:57692"/>
    </cofactor>
</comment>
<evidence type="ECO:0000256" key="2">
    <source>
        <dbReference type="ARBA" id="ARBA00022630"/>
    </source>
</evidence>
<gene>
    <name evidence="5" type="ORF">SAE01_00480</name>
</gene>
<dbReference type="Proteomes" id="UP000321513">
    <property type="component" value="Unassembled WGS sequence"/>
</dbReference>
<evidence type="ECO:0000313" key="6">
    <source>
        <dbReference type="Proteomes" id="UP000321513"/>
    </source>
</evidence>
<dbReference type="GO" id="GO:0016709">
    <property type="term" value="F:oxidoreductase activity, acting on paired donors, with incorporation or reduction of molecular oxygen, NAD(P)H as one donor, and incorporation of one atom of oxygen"/>
    <property type="evidence" value="ECO:0007669"/>
    <property type="project" value="UniProtKB-ARBA"/>
</dbReference>
<dbReference type="SUPFAM" id="SSF51905">
    <property type="entry name" value="FAD/NAD(P)-binding domain"/>
    <property type="match status" value="1"/>
</dbReference>
<evidence type="ECO:0000256" key="3">
    <source>
        <dbReference type="ARBA" id="ARBA00022827"/>
    </source>
</evidence>
<dbReference type="Gene3D" id="3.50.50.60">
    <property type="entry name" value="FAD/NAD(P)-binding domain"/>
    <property type="match status" value="1"/>
</dbReference>
<proteinExistence type="predicted"/>
<comment type="caution">
    <text evidence="5">The sequence shown here is derived from an EMBL/GenBank/DDBJ whole genome shotgun (WGS) entry which is preliminary data.</text>
</comment>
<dbReference type="PANTHER" id="PTHR43004">
    <property type="entry name" value="TRK SYSTEM POTASSIUM UPTAKE PROTEIN"/>
    <property type="match status" value="1"/>
</dbReference>
<dbReference type="InterPro" id="IPR002938">
    <property type="entry name" value="FAD-bd"/>
</dbReference>
<feature type="domain" description="FAD-binding" evidence="4">
    <location>
        <begin position="61"/>
        <end position="121"/>
    </location>
</feature>
<keyword evidence="2" id="KW-0285">Flavoprotein</keyword>
<keyword evidence="3" id="KW-0274">FAD</keyword>
<sequence>MKATQGRFNPLSNFVSHTDRSINTTTANCFVSRNDKTLLAHHDASHGLSIWSHHAYFRPYVGAGPTGLMMAAQFARFGINFRIIEQNSHPFEKTKAIAVQARTLKIYDQMGLIEKVLLKGLKFTRAV</sequence>
<dbReference type="GO" id="GO:0071949">
    <property type="term" value="F:FAD binding"/>
    <property type="evidence" value="ECO:0007669"/>
    <property type="project" value="InterPro"/>
</dbReference>
<dbReference type="InterPro" id="IPR036188">
    <property type="entry name" value="FAD/NAD-bd_sf"/>
</dbReference>
<organism evidence="5 6">
    <name type="scientific">Segetibacter aerophilus</name>
    <dbReference type="NCBI Taxonomy" id="670293"/>
    <lineage>
        <taxon>Bacteria</taxon>
        <taxon>Pseudomonadati</taxon>
        <taxon>Bacteroidota</taxon>
        <taxon>Chitinophagia</taxon>
        <taxon>Chitinophagales</taxon>
        <taxon>Chitinophagaceae</taxon>
        <taxon>Segetibacter</taxon>
    </lineage>
</organism>
<dbReference type="PANTHER" id="PTHR43004:SF19">
    <property type="entry name" value="BINDING MONOOXYGENASE, PUTATIVE (JCVI)-RELATED"/>
    <property type="match status" value="1"/>
</dbReference>
<accession>A0A512B6F9</accession>
<evidence type="ECO:0000256" key="1">
    <source>
        <dbReference type="ARBA" id="ARBA00001974"/>
    </source>
</evidence>
<dbReference type="Pfam" id="PF01494">
    <property type="entry name" value="FAD_binding_3"/>
    <property type="match status" value="1"/>
</dbReference>
<dbReference type="RefSeq" id="WP_147201523.1">
    <property type="nucleotide sequence ID" value="NZ_BJYT01000001.1"/>
</dbReference>
<dbReference type="OrthoDB" id="9766816at2"/>
<evidence type="ECO:0000313" key="5">
    <source>
        <dbReference type="EMBL" id="GEO07552.1"/>
    </source>
</evidence>
<evidence type="ECO:0000259" key="4">
    <source>
        <dbReference type="Pfam" id="PF01494"/>
    </source>
</evidence>
<keyword evidence="6" id="KW-1185">Reference proteome</keyword>
<dbReference type="EMBL" id="BJYT01000001">
    <property type="protein sequence ID" value="GEO07552.1"/>
    <property type="molecule type" value="Genomic_DNA"/>
</dbReference>
<protein>
    <recommendedName>
        <fullName evidence="4">FAD-binding domain-containing protein</fullName>
    </recommendedName>
</protein>
<dbReference type="AlphaFoldDB" id="A0A512B6F9"/>
<reference evidence="5 6" key="1">
    <citation type="submission" date="2019-07" db="EMBL/GenBank/DDBJ databases">
        <title>Whole genome shotgun sequence of Segetibacter aerophilus NBRC 106135.</title>
        <authorList>
            <person name="Hosoyama A."/>
            <person name="Uohara A."/>
            <person name="Ohji S."/>
            <person name="Ichikawa N."/>
        </authorList>
    </citation>
    <scope>NUCLEOTIDE SEQUENCE [LARGE SCALE GENOMIC DNA]</scope>
    <source>
        <strain evidence="5 6">NBRC 106135</strain>
    </source>
</reference>